<comment type="caution">
    <text evidence="8">Lacks conserved residue(s) required for the propagation of feature annotation.</text>
</comment>
<evidence type="ECO:0000259" key="13">
    <source>
        <dbReference type="SMART" id="SM00382"/>
    </source>
</evidence>
<dbReference type="FunFam" id="1.10.8.60:FF:000003">
    <property type="entry name" value="Chromosomal replication initiator protein DnaA"/>
    <property type="match status" value="1"/>
</dbReference>
<feature type="binding site" evidence="8">
    <location>
        <position position="317"/>
    </location>
    <ligand>
        <name>ATP</name>
        <dbReference type="ChEBI" id="CHEBI:30616"/>
    </ligand>
</feature>
<keyword evidence="4 8" id="KW-0547">Nucleotide-binding</keyword>
<dbReference type="GO" id="GO:0005737">
    <property type="term" value="C:cytoplasm"/>
    <property type="evidence" value="ECO:0007669"/>
    <property type="project" value="UniProtKB-SubCell"/>
</dbReference>
<evidence type="ECO:0000256" key="6">
    <source>
        <dbReference type="ARBA" id="ARBA00023121"/>
    </source>
</evidence>
<dbReference type="RefSeq" id="WP_144322603.1">
    <property type="nucleotide sequence ID" value="NZ_CP040916.1"/>
</dbReference>
<feature type="binding site" evidence="8">
    <location>
        <position position="313"/>
    </location>
    <ligand>
        <name>ATP</name>
        <dbReference type="ChEBI" id="CHEBI:30616"/>
    </ligand>
</feature>
<feature type="binding site" evidence="8">
    <location>
        <position position="316"/>
    </location>
    <ligand>
        <name>ATP</name>
        <dbReference type="ChEBI" id="CHEBI:30616"/>
    </ligand>
</feature>
<dbReference type="CDD" id="cd00009">
    <property type="entry name" value="AAA"/>
    <property type="match status" value="1"/>
</dbReference>
<dbReference type="InterPro" id="IPR013159">
    <property type="entry name" value="DnaA_C"/>
</dbReference>
<evidence type="ECO:0000256" key="12">
    <source>
        <dbReference type="SAM" id="MobiDB-lite"/>
    </source>
</evidence>
<feature type="compositionally biased region" description="Low complexity" evidence="12">
    <location>
        <begin position="237"/>
        <end position="251"/>
    </location>
</feature>
<evidence type="ECO:0000313" key="15">
    <source>
        <dbReference type="EMBL" id="QDQ15399.1"/>
    </source>
</evidence>
<feature type="region of interest" description="Disordered" evidence="12">
    <location>
        <begin position="217"/>
        <end position="270"/>
    </location>
</feature>
<feature type="domain" description="AAA+ ATPase" evidence="13">
    <location>
        <begin position="302"/>
        <end position="417"/>
    </location>
</feature>
<dbReference type="GO" id="GO:0008289">
    <property type="term" value="F:lipid binding"/>
    <property type="evidence" value="ECO:0007669"/>
    <property type="project" value="UniProtKB-KW"/>
</dbReference>
<dbReference type="Proteomes" id="UP000316806">
    <property type="component" value="Chromosome"/>
</dbReference>
<dbReference type="InterPro" id="IPR001957">
    <property type="entry name" value="Chromosome_initiator_DnaA"/>
</dbReference>
<feature type="binding site" evidence="8">
    <location>
        <position position="315"/>
    </location>
    <ligand>
        <name>ATP</name>
        <dbReference type="ChEBI" id="CHEBI:30616"/>
    </ligand>
</feature>
<evidence type="ECO:0000256" key="2">
    <source>
        <dbReference type="ARBA" id="ARBA00022490"/>
    </source>
</evidence>
<reference evidence="15 16" key="1">
    <citation type="journal article" date="2019" name="J. Ind. Microbiol. Biotechnol.">
        <title>The complete genomic sequence of Streptomyces spectabilis NRRL-2792 and identification of secondary metabolite biosynthetic gene clusters.</title>
        <authorList>
            <person name="Sinha A."/>
            <person name="Phillips-Salemka S."/>
            <person name="Niraula T.A."/>
            <person name="Short K.A."/>
            <person name="Niraula N.P."/>
        </authorList>
    </citation>
    <scope>NUCLEOTIDE SEQUENCE [LARGE SCALE GENOMIC DNA]</scope>
    <source>
        <strain evidence="15 16">NRRL 2792</strain>
    </source>
</reference>
<dbReference type="NCBIfam" id="NF010686">
    <property type="entry name" value="PRK14086.1"/>
    <property type="match status" value="1"/>
</dbReference>
<keyword evidence="5 8" id="KW-0067">ATP-binding</keyword>
<feature type="compositionally biased region" description="Basic and acidic residues" evidence="12">
    <location>
        <begin position="217"/>
        <end position="235"/>
    </location>
</feature>
<evidence type="ECO:0000256" key="5">
    <source>
        <dbReference type="ARBA" id="ARBA00022840"/>
    </source>
</evidence>
<dbReference type="GO" id="GO:0003688">
    <property type="term" value="F:DNA replication origin binding"/>
    <property type="evidence" value="ECO:0007669"/>
    <property type="project" value="UniProtKB-UniRule"/>
</dbReference>
<feature type="domain" description="Chromosomal replication initiator DnaA C-terminal" evidence="14">
    <location>
        <begin position="505"/>
        <end position="572"/>
    </location>
</feature>
<comment type="domain">
    <text evidence="8">Domain I is involved in oligomerization and binding regulators, domain II is flexibile and of varying length in different bacteria, domain III forms the AAA+ region, while domain IV binds dsDNA.</text>
</comment>
<keyword evidence="6 8" id="KW-0446">Lipid-binding</keyword>
<dbReference type="Gene3D" id="1.10.1750.10">
    <property type="match status" value="1"/>
</dbReference>
<dbReference type="PANTHER" id="PTHR30050">
    <property type="entry name" value="CHROMOSOMAL REPLICATION INITIATOR PROTEIN DNAA"/>
    <property type="match status" value="1"/>
</dbReference>
<evidence type="ECO:0000256" key="10">
    <source>
        <dbReference type="RuleBase" id="RU000577"/>
    </source>
</evidence>
<dbReference type="GO" id="GO:0005524">
    <property type="term" value="F:ATP binding"/>
    <property type="evidence" value="ECO:0007669"/>
    <property type="project" value="UniProtKB-UniRule"/>
</dbReference>
<dbReference type="InterPro" id="IPR020591">
    <property type="entry name" value="Chromosome_initiator_DnaA-like"/>
</dbReference>
<organism evidence="15 16">
    <name type="scientific">Streptomyces spectabilis</name>
    <dbReference type="NCBI Taxonomy" id="68270"/>
    <lineage>
        <taxon>Bacteria</taxon>
        <taxon>Bacillati</taxon>
        <taxon>Actinomycetota</taxon>
        <taxon>Actinomycetes</taxon>
        <taxon>Kitasatosporales</taxon>
        <taxon>Streptomycetaceae</taxon>
        <taxon>Streptomyces</taxon>
    </lineage>
</organism>
<keyword evidence="2 8" id="KW-0963">Cytoplasm</keyword>
<dbReference type="SMART" id="SM00382">
    <property type="entry name" value="AAA"/>
    <property type="match status" value="1"/>
</dbReference>
<dbReference type="EMBL" id="CP040916">
    <property type="protein sequence ID" value="QDQ15399.1"/>
    <property type="molecule type" value="Genomic_DNA"/>
</dbReference>
<accession>A0A516RIC4</accession>
<dbReference type="SUPFAM" id="SSF52540">
    <property type="entry name" value="P-loop containing nucleoside triphosphate hydrolases"/>
    <property type="match status" value="1"/>
</dbReference>
<evidence type="ECO:0000256" key="4">
    <source>
        <dbReference type="ARBA" id="ARBA00022741"/>
    </source>
</evidence>
<evidence type="ECO:0000256" key="9">
    <source>
        <dbReference type="NCBIfam" id="TIGR00362"/>
    </source>
</evidence>
<evidence type="ECO:0000313" key="16">
    <source>
        <dbReference type="Proteomes" id="UP000316806"/>
    </source>
</evidence>
<dbReference type="Gene3D" id="1.10.8.60">
    <property type="match status" value="1"/>
</dbReference>
<dbReference type="SUPFAM" id="SSF48295">
    <property type="entry name" value="TrpR-like"/>
    <property type="match status" value="1"/>
</dbReference>
<dbReference type="GO" id="GO:0006275">
    <property type="term" value="P:regulation of DNA replication"/>
    <property type="evidence" value="ECO:0007669"/>
    <property type="project" value="UniProtKB-UniRule"/>
</dbReference>
<dbReference type="PRINTS" id="PR00051">
    <property type="entry name" value="DNAA"/>
</dbReference>
<dbReference type="Gene3D" id="3.40.50.300">
    <property type="entry name" value="P-loop containing nucleotide triphosphate hydrolases"/>
    <property type="match status" value="1"/>
</dbReference>
<comment type="subcellular location">
    <subcellularLocation>
        <location evidence="8">Cytoplasm</location>
    </subcellularLocation>
</comment>
<dbReference type="Gene3D" id="1.10.287.1490">
    <property type="match status" value="1"/>
</dbReference>
<dbReference type="SMART" id="SM00760">
    <property type="entry name" value="Bac_DnaA_C"/>
    <property type="match status" value="1"/>
</dbReference>
<dbReference type="HAMAP" id="MF_00377">
    <property type="entry name" value="DnaA_bact"/>
    <property type="match status" value="1"/>
</dbReference>
<evidence type="ECO:0000256" key="11">
    <source>
        <dbReference type="RuleBase" id="RU004227"/>
    </source>
</evidence>
<dbReference type="GO" id="GO:0005886">
    <property type="term" value="C:plasma membrane"/>
    <property type="evidence" value="ECO:0007669"/>
    <property type="project" value="TreeGrafter"/>
</dbReference>
<dbReference type="PANTHER" id="PTHR30050:SF2">
    <property type="entry name" value="CHROMOSOMAL REPLICATION INITIATOR PROTEIN DNAA"/>
    <property type="match status" value="1"/>
</dbReference>
<proteinExistence type="inferred from homology"/>
<dbReference type="InterPro" id="IPR013317">
    <property type="entry name" value="DnaA_dom"/>
</dbReference>
<name>A0A516RIC4_STRST</name>
<comment type="similarity">
    <text evidence="1 8 11">Belongs to the DnaA family.</text>
</comment>
<dbReference type="CDD" id="cd06571">
    <property type="entry name" value="Bac_DnaA_C"/>
    <property type="match status" value="1"/>
</dbReference>
<dbReference type="InterPro" id="IPR010921">
    <property type="entry name" value="Trp_repressor/repl_initiator"/>
</dbReference>
<feature type="region of interest" description="Domain I, interacts with DnaA modulators" evidence="8">
    <location>
        <begin position="1"/>
        <end position="241"/>
    </location>
</feature>
<dbReference type="AlphaFoldDB" id="A0A516RIC4"/>
<keyword evidence="7 8" id="KW-0238">DNA-binding</keyword>
<comment type="function">
    <text evidence="8 10">Plays an essential role in the initiation and regulation of chromosomal replication. ATP-DnaA binds to the origin of replication (oriC) to initiate formation of the DNA replication initiation complex once per cell cycle. Binds the DnaA box (a 9 base pair repeat at the origin) and separates the double-stranded (ds)DNA. Forms a right-handed helical filament on oriC DNA; dsDNA binds to the exterior of the filament while single-stranded (ss)DNA is stabiized in the filament's interior. The ATP-DnaA-oriC complex binds and stabilizes one strand of the AT-rich DNA unwinding element (DUE), permitting loading of DNA polymerase. After initiation quickly degrades to an ADP-DnaA complex that is not apt for DNA replication. Binds acidic phospholipids.</text>
</comment>
<feature type="region of interest" description="Domain IV, binds dsDNA" evidence="8">
    <location>
        <begin position="473"/>
        <end position="598"/>
    </location>
</feature>
<protein>
    <recommendedName>
        <fullName evidence="8 9">Chromosomal replication initiator protein DnaA</fullName>
    </recommendedName>
</protein>
<dbReference type="Pfam" id="PF08299">
    <property type="entry name" value="Bac_DnaA_C"/>
    <property type="match status" value="1"/>
</dbReference>
<evidence type="ECO:0000256" key="8">
    <source>
        <dbReference type="HAMAP-Rule" id="MF_00377"/>
    </source>
</evidence>
<gene>
    <name evidence="8 15" type="primary">dnaA</name>
    <name evidence="15" type="ORF">FH965_36570</name>
</gene>
<evidence type="ECO:0000259" key="14">
    <source>
        <dbReference type="SMART" id="SM00760"/>
    </source>
</evidence>
<dbReference type="InterPro" id="IPR027417">
    <property type="entry name" value="P-loop_NTPase"/>
</dbReference>
<evidence type="ECO:0000256" key="1">
    <source>
        <dbReference type="ARBA" id="ARBA00006583"/>
    </source>
</evidence>
<dbReference type="Pfam" id="PF00308">
    <property type="entry name" value="Bac_DnaA"/>
    <property type="match status" value="1"/>
</dbReference>
<dbReference type="InterPro" id="IPR003593">
    <property type="entry name" value="AAA+_ATPase"/>
</dbReference>
<evidence type="ECO:0000256" key="7">
    <source>
        <dbReference type="ARBA" id="ARBA00023125"/>
    </source>
</evidence>
<dbReference type="GO" id="GO:0006270">
    <property type="term" value="P:DNA replication initiation"/>
    <property type="evidence" value="ECO:0007669"/>
    <property type="project" value="UniProtKB-UniRule"/>
</dbReference>
<evidence type="ECO:0000256" key="3">
    <source>
        <dbReference type="ARBA" id="ARBA00022705"/>
    </source>
</evidence>
<comment type="subunit">
    <text evidence="8">Oligomerizes as a right-handed, spiral filament on DNA at oriC.</text>
</comment>
<keyword evidence="3 8" id="KW-0235">DNA replication</keyword>
<sequence length="598" mass="66527">MGSLVPLGGELPEESRALAEALRRLFDGLGLSVRRYAARRSWDAGSLSRFLNGTRVPTWEFVNSLCHDVAEHQGRPPTPEAMELLRRLHREALARSGSPLHRVQLLEDQLAEADRQSTRSAALVRALEGALVDAQHRAADLEVQIGQLRAHQGREHADADKVLQLYEDQLAGLRRERQSLMQQVEALGGELRDAHTRRIEAEQRCEELERQLIAAEEHWQDDDTLHPEEARREPDDGPTGTAPGAPYAAAAPPSPPRPRTPGGNTPSGSLNPGYVFDTFIIGESNRFANAAALAAAKRPGRAYNPLFIYGTSGIGKTHLLHAAAHCARDLHPDLHVRYVHAEDFAKSRGDHRKADILLVDDLHFLAHNRPTQEEFLHTFNALHEAGKQIVLASDRPPKQLTNLEEGVRSRLEWGLITHMQPPELETRVALLHRKAAADGLNTPSEVLEFIATRTPRSIRELEGALNRVTAFANLNRQPVDIGLTEIVLKDLVPDRAPSRGERFGQLIITETSDYFGLAADDLCGTSRSRVLVTARQIAIYLCCELTDLPRPKICALFNRHDTAIVDHAARKIRALMAERRSIFNQITELTRRIMDAAD</sequence>
<dbReference type="NCBIfam" id="TIGR00362">
    <property type="entry name" value="DnaA"/>
    <property type="match status" value="1"/>
</dbReference>